<feature type="transmembrane region" description="Helical" evidence="1">
    <location>
        <begin position="47"/>
        <end position="68"/>
    </location>
</feature>
<dbReference type="WBParaSite" id="L893_g12957.t1">
    <property type="protein sequence ID" value="L893_g12957.t1"/>
    <property type="gene ID" value="L893_g12957"/>
</dbReference>
<feature type="transmembrane region" description="Helical" evidence="1">
    <location>
        <begin position="74"/>
        <end position="97"/>
    </location>
</feature>
<organism evidence="2 3">
    <name type="scientific">Steinernema glaseri</name>
    <dbReference type="NCBI Taxonomy" id="37863"/>
    <lineage>
        <taxon>Eukaryota</taxon>
        <taxon>Metazoa</taxon>
        <taxon>Ecdysozoa</taxon>
        <taxon>Nematoda</taxon>
        <taxon>Chromadorea</taxon>
        <taxon>Rhabditida</taxon>
        <taxon>Tylenchina</taxon>
        <taxon>Panagrolaimomorpha</taxon>
        <taxon>Strongyloidoidea</taxon>
        <taxon>Steinernematidae</taxon>
        <taxon>Steinernema</taxon>
    </lineage>
</organism>
<keyword evidence="1" id="KW-1133">Transmembrane helix</keyword>
<dbReference type="Gene3D" id="1.20.1250.20">
    <property type="entry name" value="MFS general substrate transporter like domains"/>
    <property type="match status" value="1"/>
</dbReference>
<dbReference type="Proteomes" id="UP000095287">
    <property type="component" value="Unplaced"/>
</dbReference>
<sequence length="105" mass="11652">MPLTSNLGRYVYLLWLILMFVCLAATHALFMTAIVRCFGTTHKTTNYGCLILSTTVSGILLSAGSQYLLQDLGYHWAFIITAAFPFTAFLLTAMVTFTPQGYRIA</sequence>
<dbReference type="SUPFAM" id="SSF103473">
    <property type="entry name" value="MFS general substrate transporter"/>
    <property type="match status" value="1"/>
</dbReference>
<evidence type="ECO:0000256" key="1">
    <source>
        <dbReference type="SAM" id="Phobius"/>
    </source>
</evidence>
<reference evidence="3" key="1">
    <citation type="submission" date="2016-11" db="UniProtKB">
        <authorList>
            <consortium name="WormBaseParasite"/>
        </authorList>
    </citation>
    <scope>IDENTIFICATION</scope>
</reference>
<dbReference type="AlphaFoldDB" id="A0A1I7Y5J4"/>
<keyword evidence="1" id="KW-0812">Transmembrane</keyword>
<dbReference type="InterPro" id="IPR036259">
    <property type="entry name" value="MFS_trans_sf"/>
</dbReference>
<evidence type="ECO:0000313" key="3">
    <source>
        <dbReference type="WBParaSite" id="L893_g12957.t1"/>
    </source>
</evidence>
<evidence type="ECO:0000313" key="2">
    <source>
        <dbReference type="Proteomes" id="UP000095287"/>
    </source>
</evidence>
<keyword evidence="1" id="KW-0472">Membrane</keyword>
<protein>
    <submittedName>
        <fullName evidence="3">MFS domain-containing protein</fullName>
    </submittedName>
</protein>
<accession>A0A1I7Y5J4</accession>
<name>A0A1I7Y5J4_9BILA</name>
<feature type="transmembrane region" description="Helical" evidence="1">
    <location>
        <begin position="12"/>
        <end position="35"/>
    </location>
</feature>
<keyword evidence="2" id="KW-1185">Reference proteome</keyword>
<proteinExistence type="predicted"/>